<proteinExistence type="predicted"/>
<protein>
    <submittedName>
        <fullName evidence="2">Uncharacterized protein</fullName>
    </submittedName>
</protein>
<dbReference type="EMBL" id="MFFS01000008">
    <property type="protein sequence ID" value="OGF22927.1"/>
    <property type="molecule type" value="Genomic_DNA"/>
</dbReference>
<reference evidence="2 3" key="1">
    <citation type="journal article" date="2016" name="Nat. Commun.">
        <title>Thousands of microbial genomes shed light on interconnected biogeochemical processes in an aquifer system.</title>
        <authorList>
            <person name="Anantharaman K."/>
            <person name="Brown C.T."/>
            <person name="Hug L.A."/>
            <person name="Sharon I."/>
            <person name="Castelle C.J."/>
            <person name="Probst A.J."/>
            <person name="Thomas B.C."/>
            <person name="Singh A."/>
            <person name="Wilkins M.J."/>
            <person name="Karaoz U."/>
            <person name="Brodie E.L."/>
            <person name="Williams K.H."/>
            <person name="Hubbard S.S."/>
            <person name="Banfield J.F."/>
        </authorList>
    </citation>
    <scope>NUCLEOTIDE SEQUENCE [LARGE SCALE GENOMIC DNA]</scope>
</reference>
<evidence type="ECO:0000313" key="2">
    <source>
        <dbReference type="EMBL" id="OGF22927.1"/>
    </source>
</evidence>
<sequence length="79" mass="8586">MGICEGSIVRIFEEPACAGRRKNGAVEPHMRREFFANFSKPRNANSGSTALNPRLPAQAGPSNLKTIEPSAGYARKKNL</sequence>
<evidence type="ECO:0000256" key="1">
    <source>
        <dbReference type="SAM" id="MobiDB-lite"/>
    </source>
</evidence>
<dbReference type="STRING" id="1797985.A2Y83_02080"/>
<feature type="compositionally biased region" description="Polar residues" evidence="1">
    <location>
        <begin position="40"/>
        <end position="51"/>
    </location>
</feature>
<feature type="region of interest" description="Disordered" evidence="1">
    <location>
        <begin position="38"/>
        <end position="79"/>
    </location>
</feature>
<dbReference type="Proteomes" id="UP000178323">
    <property type="component" value="Unassembled WGS sequence"/>
</dbReference>
<name>A0A1F5S8D9_9BACT</name>
<organism evidence="2 3">
    <name type="scientific">Candidatus Falkowbacteria bacterium RBG_13_39_14</name>
    <dbReference type="NCBI Taxonomy" id="1797985"/>
    <lineage>
        <taxon>Bacteria</taxon>
        <taxon>Candidatus Falkowiibacteriota</taxon>
    </lineage>
</organism>
<evidence type="ECO:0000313" key="3">
    <source>
        <dbReference type="Proteomes" id="UP000178323"/>
    </source>
</evidence>
<gene>
    <name evidence="2" type="ORF">A2Y83_02080</name>
</gene>
<comment type="caution">
    <text evidence="2">The sequence shown here is derived from an EMBL/GenBank/DDBJ whole genome shotgun (WGS) entry which is preliminary data.</text>
</comment>
<dbReference type="AlphaFoldDB" id="A0A1F5S8D9"/>
<accession>A0A1F5S8D9</accession>